<dbReference type="FunFam" id="1.10.10.10:FF:000322">
    <property type="entry name" value="Probable disease resistance protein At1g63360"/>
    <property type="match status" value="1"/>
</dbReference>
<gene>
    <name evidence="8" type="ORF">B456_010G216400</name>
</gene>
<dbReference type="InterPro" id="IPR056789">
    <property type="entry name" value="LRR_R13L1-DRL21"/>
</dbReference>
<dbReference type="InterPro" id="IPR027417">
    <property type="entry name" value="P-loop_NTPase"/>
</dbReference>
<evidence type="ECO:0000256" key="3">
    <source>
        <dbReference type="ARBA" id="ARBA00022821"/>
    </source>
</evidence>
<dbReference type="PRINTS" id="PR00364">
    <property type="entry name" value="DISEASERSIST"/>
</dbReference>
<dbReference type="PANTHER" id="PTHR36766:SF47">
    <property type="entry name" value="NB-ARC DOMAIN-CONTAINING PROTEIN"/>
    <property type="match status" value="1"/>
</dbReference>
<dbReference type="InterPro" id="IPR032675">
    <property type="entry name" value="LRR_dom_sf"/>
</dbReference>
<keyword evidence="3" id="KW-0611">Plant defense</keyword>
<dbReference type="Gene3D" id="3.40.50.300">
    <property type="entry name" value="P-loop containing nucleotide triphosphate hydrolases"/>
    <property type="match status" value="1"/>
</dbReference>
<accession>A0A0D2VDE4</accession>
<keyword evidence="9" id="KW-1185">Reference proteome</keyword>
<feature type="domain" description="NB-ARC" evidence="4">
    <location>
        <begin position="185"/>
        <end position="234"/>
    </location>
</feature>
<evidence type="ECO:0000256" key="1">
    <source>
        <dbReference type="ARBA" id="ARBA00022614"/>
    </source>
</evidence>
<dbReference type="Pfam" id="PF23559">
    <property type="entry name" value="WHD_DRP"/>
    <property type="match status" value="1"/>
</dbReference>
<dbReference type="InterPro" id="IPR042197">
    <property type="entry name" value="Apaf_helical"/>
</dbReference>
<name>A0A0D2VDE4_GOSRA</name>
<dbReference type="Pfam" id="PF25019">
    <property type="entry name" value="LRR_R13L1-DRL21"/>
    <property type="match status" value="1"/>
</dbReference>
<dbReference type="OMA" id="HENSIFP"/>
<dbReference type="Pfam" id="PF00931">
    <property type="entry name" value="NB-ARC"/>
    <property type="match status" value="2"/>
</dbReference>
<feature type="non-terminal residue" evidence="8">
    <location>
        <position position="1"/>
    </location>
</feature>
<keyword evidence="2" id="KW-0677">Repeat</keyword>
<organism evidence="8 9">
    <name type="scientific">Gossypium raimondii</name>
    <name type="common">Peruvian cotton</name>
    <name type="synonym">Gossypium klotzschianum subsp. raimondii</name>
    <dbReference type="NCBI Taxonomy" id="29730"/>
    <lineage>
        <taxon>Eukaryota</taxon>
        <taxon>Viridiplantae</taxon>
        <taxon>Streptophyta</taxon>
        <taxon>Embryophyta</taxon>
        <taxon>Tracheophyta</taxon>
        <taxon>Spermatophyta</taxon>
        <taxon>Magnoliopsida</taxon>
        <taxon>eudicotyledons</taxon>
        <taxon>Gunneridae</taxon>
        <taxon>Pentapetalae</taxon>
        <taxon>rosids</taxon>
        <taxon>malvids</taxon>
        <taxon>Malvales</taxon>
        <taxon>Malvaceae</taxon>
        <taxon>Malvoideae</taxon>
        <taxon>Gossypium</taxon>
    </lineage>
</organism>
<evidence type="ECO:0000256" key="2">
    <source>
        <dbReference type="ARBA" id="ARBA00022737"/>
    </source>
</evidence>
<dbReference type="SUPFAM" id="SSF52058">
    <property type="entry name" value="L domain-like"/>
    <property type="match status" value="1"/>
</dbReference>
<reference evidence="8 9" key="1">
    <citation type="journal article" date="2012" name="Nature">
        <title>Repeated polyploidization of Gossypium genomes and the evolution of spinnable cotton fibres.</title>
        <authorList>
            <person name="Paterson A.H."/>
            <person name="Wendel J.F."/>
            <person name="Gundlach H."/>
            <person name="Guo H."/>
            <person name="Jenkins J."/>
            <person name="Jin D."/>
            <person name="Llewellyn D."/>
            <person name="Showmaker K.C."/>
            <person name="Shu S."/>
            <person name="Udall J."/>
            <person name="Yoo M.J."/>
            <person name="Byers R."/>
            <person name="Chen W."/>
            <person name="Doron-Faigenboim A."/>
            <person name="Duke M.V."/>
            <person name="Gong L."/>
            <person name="Grimwood J."/>
            <person name="Grover C."/>
            <person name="Grupp K."/>
            <person name="Hu G."/>
            <person name="Lee T.H."/>
            <person name="Li J."/>
            <person name="Lin L."/>
            <person name="Liu T."/>
            <person name="Marler B.S."/>
            <person name="Page J.T."/>
            <person name="Roberts A.W."/>
            <person name="Romanel E."/>
            <person name="Sanders W.S."/>
            <person name="Szadkowski E."/>
            <person name="Tan X."/>
            <person name="Tang H."/>
            <person name="Xu C."/>
            <person name="Wang J."/>
            <person name="Wang Z."/>
            <person name="Zhang D."/>
            <person name="Zhang L."/>
            <person name="Ashrafi H."/>
            <person name="Bedon F."/>
            <person name="Bowers J.E."/>
            <person name="Brubaker C.L."/>
            <person name="Chee P.W."/>
            <person name="Das S."/>
            <person name="Gingle A.R."/>
            <person name="Haigler C.H."/>
            <person name="Harker D."/>
            <person name="Hoffmann L.V."/>
            <person name="Hovav R."/>
            <person name="Jones D.C."/>
            <person name="Lemke C."/>
            <person name="Mansoor S."/>
            <person name="ur Rahman M."/>
            <person name="Rainville L.N."/>
            <person name="Rambani A."/>
            <person name="Reddy U.K."/>
            <person name="Rong J.K."/>
            <person name="Saranga Y."/>
            <person name="Scheffler B.E."/>
            <person name="Scheffler J.A."/>
            <person name="Stelly D.M."/>
            <person name="Triplett B.A."/>
            <person name="Van Deynze A."/>
            <person name="Vaslin M.F."/>
            <person name="Waghmare V.N."/>
            <person name="Walford S.A."/>
            <person name="Wright R.J."/>
            <person name="Zaki E.A."/>
            <person name="Zhang T."/>
            <person name="Dennis E.S."/>
            <person name="Mayer K.F."/>
            <person name="Peterson D.G."/>
            <person name="Rokhsar D.S."/>
            <person name="Wang X."/>
            <person name="Schmutz J."/>
        </authorList>
    </citation>
    <scope>NUCLEOTIDE SEQUENCE [LARGE SCALE GENOMIC DNA]</scope>
</reference>
<evidence type="ECO:0000259" key="4">
    <source>
        <dbReference type="Pfam" id="PF00931"/>
    </source>
</evidence>
<protein>
    <recommendedName>
        <fullName evidence="10">NB-ARC domain-containing protein</fullName>
    </recommendedName>
</protein>
<feature type="domain" description="R13L1/DRL21-like LRR repeat region" evidence="7">
    <location>
        <begin position="414"/>
        <end position="540"/>
    </location>
</feature>
<dbReference type="InterPro" id="IPR055414">
    <property type="entry name" value="LRR_R13L4/SHOC2-like"/>
</dbReference>
<evidence type="ECO:0000313" key="9">
    <source>
        <dbReference type="Proteomes" id="UP000032304"/>
    </source>
</evidence>
<dbReference type="Pfam" id="PF23598">
    <property type="entry name" value="LRR_14"/>
    <property type="match status" value="1"/>
</dbReference>
<dbReference type="InterPro" id="IPR002182">
    <property type="entry name" value="NB-ARC"/>
</dbReference>
<dbReference type="Gene3D" id="3.80.10.10">
    <property type="entry name" value="Ribonuclease Inhibitor"/>
    <property type="match status" value="3"/>
</dbReference>
<evidence type="ECO:0000259" key="6">
    <source>
        <dbReference type="Pfam" id="PF23598"/>
    </source>
</evidence>
<dbReference type="Gene3D" id="1.10.8.430">
    <property type="entry name" value="Helical domain of apoptotic protease-activating factors"/>
    <property type="match status" value="1"/>
</dbReference>
<dbReference type="SUPFAM" id="SSF52540">
    <property type="entry name" value="P-loop containing nucleoside triphosphate hydrolases"/>
    <property type="match status" value="1"/>
</dbReference>
<dbReference type="EMBL" id="CM001749">
    <property type="protein sequence ID" value="KJB67885.1"/>
    <property type="molecule type" value="Genomic_DNA"/>
</dbReference>
<dbReference type="InterPro" id="IPR058922">
    <property type="entry name" value="WHD_DRP"/>
</dbReference>
<evidence type="ECO:0000259" key="7">
    <source>
        <dbReference type="Pfam" id="PF25019"/>
    </source>
</evidence>
<dbReference type="eggNOG" id="KOG4658">
    <property type="taxonomic scope" value="Eukaryota"/>
</dbReference>
<dbReference type="Proteomes" id="UP000032304">
    <property type="component" value="Chromosome 10"/>
</dbReference>
<feature type="domain" description="Disease resistance protein winged helix" evidence="5">
    <location>
        <begin position="319"/>
        <end position="389"/>
    </location>
</feature>
<evidence type="ECO:0008006" key="10">
    <source>
        <dbReference type="Google" id="ProtNLM"/>
    </source>
</evidence>
<keyword evidence="1" id="KW-0433">Leucine-rich repeat</keyword>
<dbReference type="AlphaFoldDB" id="A0A0D2VDE4"/>
<sequence length="820" mass="93332">YDLKDVLDDFNAEALRQGDARSKVTAFFSPQNPLPFRLNMAHKLKDAKEKLDAIAEERSKFHLREGVAEAETGRNRDRITNSLVHESEVIGRGDEKAEIVSMLRKNVNHYDDLSVYAICGMGGLRMTTIAQLVYDDENVTEVFDLRASVCVSDDFDIASLTKTIVESIEQGNACNIQQLDPLLKKALLSRQRGSTVIVTTRLKKVALMMAHVHDLMCLSDDDSWSLFKQRAFEMGMDEGNVNLEKIGRQIVQRCGGVPLAIKATGSILHFKSQESEWLRVKESEIWDLKDEGRRILGVLRLSYKHLPPYMRQCFLFCSIFPKDYVMEKDKLIGLWMANGFIPSRGHMDLHDTGCEIFSELTWKSFLQDVKEHVHGIVTCKMHDLVHDLATSMMDKCYRKLNKFVVGKDNDSGGMDELKELDIEGELNITGLGNVKSATEAKTSNLINKQNLISLSLFWRRDSNETFQHGNDEEILNALQPHSSLKKLYIYGYQGVRFPYWMMDMLLPNLVQILLEYCNRCNQLPPLGKLCFLKVLTIFGMGDLKYIESSFNGDMESSFPSLEVLKILWAPCLEEWTAENGCPMLVKLLMLQSLKELDIRGSSVTLLKSLMMNATVLISLHIWEFYELRDLSDLLDNLLALEHLNLKSCSQLESLHAGLQNFSSLETLELSHCNSLVSLPVNGLQELSSLSTLRIEKCKKLASMSKGVRYLTSLQNLHIRKCPELTSLPECIQHLSSLRFLNIKECKGLVSLPNEIQHLTLLSRLEILNCPNLMSLPQGVRNLLALKTLWIEECSHLERQCQEERGEDWPNIAHIPNIYIK</sequence>
<proteinExistence type="predicted"/>
<feature type="domain" description="Disease resistance R13L4/SHOC-2-like LRR" evidence="6">
    <location>
        <begin position="656"/>
        <end position="802"/>
    </location>
</feature>
<dbReference type="PANTHER" id="PTHR36766">
    <property type="entry name" value="PLANT BROAD-SPECTRUM MILDEW RESISTANCE PROTEIN RPW8"/>
    <property type="match status" value="1"/>
</dbReference>
<dbReference type="GO" id="GO:0006952">
    <property type="term" value="P:defense response"/>
    <property type="evidence" value="ECO:0007669"/>
    <property type="project" value="UniProtKB-KW"/>
</dbReference>
<evidence type="ECO:0000313" key="8">
    <source>
        <dbReference type="EMBL" id="KJB67885.1"/>
    </source>
</evidence>
<feature type="domain" description="NB-ARC" evidence="4">
    <location>
        <begin position="105"/>
        <end position="170"/>
    </location>
</feature>
<dbReference type="Gene3D" id="1.10.10.10">
    <property type="entry name" value="Winged helix-like DNA-binding domain superfamily/Winged helix DNA-binding domain"/>
    <property type="match status" value="1"/>
</dbReference>
<evidence type="ECO:0000259" key="5">
    <source>
        <dbReference type="Pfam" id="PF23559"/>
    </source>
</evidence>
<dbReference type="InterPro" id="IPR036388">
    <property type="entry name" value="WH-like_DNA-bd_sf"/>
</dbReference>
<dbReference type="Gramene" id="KJB67885">
    <property type="protein sequence ID" value="KJB67885"/>
    <property type="gene ID" value="B456_010G216400"/>
</dbReference>
<dbReference type="GO" id="GO:0043531">
    <property type="term" value="F:ADP binding"/>
    <property type="evidence" value="ECO:0007669"/>
    <property type="project" value="InterPro"/>
</dbReference>